<accession>A0AB33EK83</accession>
<dbReference type="GO" id="GO:0003677">
    <property type="term" value="F:DNA binding"/>
    <property type="evidence" value="ECO:0007669"/>
    <property type="project" value="UniProtKB-KW"/>
</dbReference>
<dbReference type="CDD" id="cd22657">
    <property type="entry name" value="ClyA_XaxA-like"/>
    <property type="match status" value="1"/>
</dbReference>
<dbReference type="AlphaFoldDB" id="A0AB33EK83"/>
<dbReference type="NCBIfam" id="NF033927">
    <property type="entry name" value="alph_xenorhab_B"/>
    <property type="match status" value="1"/>
</dbReference>
<dbReference type="RefSeq" id="WP_096481127.1">
    <property type="nucleotide sequence ID" value="NZ_CP023466.1"/>
</dbReference>
<evidence type="ECO:0000313" key="2">
    <source>
        <dbReference type="EMBL" id="ATE79716.1"/>
    </source>
</evidence>
<evidence type="ECO:0000256" key="1">
    <source>
        <dbReference type="SAM" id="Coils"/>
    </source>
</evidence>
<proteinExistence type="predicted"/>
<protein>
    <submittedName>
        <fullName evidence="2">DNA-binding protein</fullName>
    </submittedName>
</protein>
<evidence type="ECO:0000313" key="3">
    <source>
        <dbReference type="Proteomes" id="UP000218385"/>
    </source>
</evidence>
<keyword evidence="2" id="KW-0238">DNA-binding</keyword>
<reference evidence="2 3" key="1">
    <citation type="submission" date="2017-09" db="EMBL/GenBank/DDBJ databases">
        <title>Complete Genome sequence of Lysobacter capsici KNU-15.</title>
        <authorList>
            <person name="Kim M.-C."/>
            <person name="Yi H."/>
            <person name="Lee D.-W."/>
            <person name="Shin J.-H."/>
        </authorList>
    </citation>
    <scope>NUCLEOTIDE SEQUENCE [LARGE SCALE GENOMIC DNA]</scope>
    <source>
        <strain evidence="2 3">KNU-15</strain>
    </source>
</reference>
<name>A0AB33EK83_9PSED</name>
<organism evidence="2 3">
    <name type="scientific">Pseudomonas frederiksbergensis</name>
    <dbReference type="NCBI Taxonomy" id="104087"/>
    <lineage>
        <taxon>Bacteria</taxon>
        <taxon>Pseudomonadati</taxon>
        <taxon>Pseudomonadota</taxon>
        <taxon>Gammaproteobacteria</taxon>
        <taxon>Pseudomonadales</taxon>
        <taxon>Pseudomonadaceae</taxon>
        <taxon>Pseudomonas</taxon>
    </lineage>
</organism>
<dbReference type="Proteomes" id="UP000218385">
    <property type="component" value="Chromosome"/>
</dbReference>
<sequence>MSYEKLRDEALKNADYEKVSELAVALPKAFALASIGGVDNMTRSTGLILTKEQIISLKEYVAIGLAFPETLDAVIDYLNYGPNDDGGRGLKAQDFLLTFQNIRRHASSWTPLRHRIMLTGEDLKKFGSNMQSWRSGMEAECNNEAAVKLIKENNVKTLEDFNKLKLGWEGVFPGIELDPGTVSELGEYLKDIRDRIDAYKKTANDIKADLDTFGDQLESVVIPEVKRKLVLIGNNKYTGEVEALNKKITERALRIDELDSQYKALVVKSLEAAAGLNIFGLGMAIYHGVEAENIRATRRAENEAQDADLFSLNSKDRTLASLKEVEKDLQNTKLVAIDAEVATNNLRYVWNVIDSYVNDSEETMSGIKDALRLARFMTKFGQVADSWKEVESVAGQLIDVFDQADKEYQAKYGVKVMARRVESFAGVFERYPLIDLKLLSQTKSQMRDDRAIADALFIVWQYLPNVHKSFASLVDNVFISARTLQSSAFNSKNELEKARKTLSELKSELEGEVSDGVDQETINSIMEEIDGTMKEASESVKKNANKSKDSLRNISIVFDRRVMLDFVSGLNKDIQTAEQRQTDLQVELAKRRADLKVVSDAISAIEKNGLDDLSKNINLTIDKLKALGMAPSEIQLVMFAVEQLQKSIGDIAKGISFSFMLAESKKLSAKIAEVLGKIAIEVTLIEASKKNVEFIETVNLIDDQNKLYCAEYEKAVVAFDKFNAAVDNNSIPADERVLQFLDEVKAFTLFLAPLCEPNP</sequence>
<dbReference type="InterPro" id="IPR047760">
    <property type="entry name" value="XaxB-like"/>
</dbReference>
<dbReference type="SUPFAM" id="SSF58100">
    <property type="entry name" value="Bacterial hemolysins"/>
    <property type="match status" value="1"/>
</dbReference>
<dbReference type="EMBL" id="CP023466">
    <property type="protein sequence ID" value="ATE79716.1"/>
    <property type="molecule type" value="Genomic_DNA"/>
</dbReference>
<dbReference type="NCBIfam" id="NF033928">
    <property type="entry name" value="alph_xenorhab_A"/>
    <property type="match status" value="1"/>
</dbReference>
<gene>
    <name evidence="2" type="ORF">CNN82_26085</name>
</gene>
<feature type="coiled-coil region" evidence="1">
    <location>
        <begin position="488"/>
        <end position="515"/>
    </location>
</feature>
<dbReference type="Gene3D" id="1.20.1170.10">
    <property type="match status" value="1"/>
</dbReference>
<keyword evidence="1" id="KW-0175">Coiled coil</keyword>